<evidence type="ECO:0000259" key="1">
    <source>
        <dbReference type="Pfam" id="PF12697"/>
    </source>
</evidence>
<feature type="domain" description="AB hydrolase-1" evidence="1">
    <location>
        <begin position="13"/>
        <end position="231"/>
    </location>
</feature>
<organism evidence="2 3">
    <name type="scientific">Kibdelosporangium aridum</name>
    <dbReference type="NCBI Taxonomy" id="2030"/>
    <lineage>
        <taxon>Bacteria</taxon>
        <taxon>Bacillati</taxon>
        <taxon>Actinomycetota</taxon>
        <taxon>Actinomycetes</taxon>
        <taxon>Pseudonocardiales</taxon>
        <taxon>Pseudonocardiaceae</taxon>
        <taxon>Kibdelosporangium</taxon>
    </lineage>
</organism>
<dbReference type="InterPro" id="IPR029058">
    <property type="entry name" value="AB_hydrolase_fold"/>
</dbReference>
<dbReference type="InterPro" id="IPR000073">
    <property type="entry name" value="AB_hydrolase_1"/>
</dbReference>
<dbReference type="OrthoDB" id="2987348at2"/>
<dbReference type="Proteomes" id="UP000287547">
    <property type="component" value="Unassembled WGS sequence"/>
</dbReference>
<name>A0A428Z6I4_KIBAR</name>
<accession>A0A428Z6I4</accession>
<keyword evidence="2" id="KW-0378">Hydrolase</keyword>
<comment type="caution">
    <text evidence="2">The sequence shown here is derived from an EMBL/GenBank/DDBJ whole genome shotgun (WGS) entry which is preliminary data.</text>
</comment>
<protein>
    <submittedName>
        <fullName evidence="2">Alpha/beta hydrolase</fullName>
    </submittedName>
</protein>
<dbReference type="PANTHER" id="PTHR43798">
    <property type="entry name" value="MONOACYLGLYCEROL LIPASE"/>
    <property type="match status" value="1"/>
</dbReference>
<reference evidence="2 3" key="1">
    <citation type="submission" date="2018-05" db="EMBL/GenBank/DDBJ databases">
        <title>Evolution of GPA BGCs.</title>
        <authorList>
            <person name="Waglechner N."/>
            <person name="Wright G.D."/>
        </authorList>
    </citation>
    <scope>NUCLEOTIDE SEQUENCE [LARGE SCALE GENOMIC DNA]</scope>
    <source>
        <strain evidence="2 3">A82846</strain>
    </source>
</reference>
<dbReference type="InterPro" id="IPR050266">
    <property type="entry name" value="AB_hydrolase_sf"/>
</dbReference>
<dbReference type="AlphaFoldDB" id="A0A428Z6I4"/>
<dbReference type="Gene3D" id="3.40.50.1820">
    <property type="entry name" value="alpha/beta hydrolase"/>
    <property type="match status" value="1"/>
</dbReference>
<evidence type="ECO:0000313" key="3">
    <source>
        <dbReference type="Proteomes" id="UP000287547"/>
    </source>
</evidence>
<dbReference type="Pfam" id="PF12697">
    <property type="entry name" value="Abhydrolase_6"/>
    <property type="match status" value="1"/>
</dbReference>
<sequence length="242" mass="26298">MESLLRRSGDHLIVFMHGIGCAKESYAGAFDAVELNDFSLCAFDFPGHGESPSLPENSVEAYADASVELIESIGARRVSVVAHSMGGAVGLLVARKVDVAWFVNVEGNLVAEDCALVSGKTARMSFDMFTTTGFYRFAERLKQSPRKDVQAWAQWYPQCDPVAIHQISRSLVEWSGGGQLLEGFLALQHKAYVYGGEEERVEYLLPFLKGVPTYSVPDSGHFAMVDNPAGFYSTVAGIVTSG</sequence>
<gene>
    <name evidence="2" type="ORF">DMH04_24675</name>
</gene>
<proteinExistence type="predicted"/>
<dbReference type="EMBL" id="QHKI01000021">
    <property type="protein sequence ID" value="RSM82807.1"/>
    <property type="molecule type" value="Genomic_DNA"/>
</dbReference>
<dbReference type="RefSeq" id="WP_037268200.1">
    <property type="nucleotide sequence ID" value="NZ_QHKI01000021.1"/>
</dbReference>
<dbReference type="GO" id="GO:0016787">
    <property type="term" value="F:hydrolase activity"/>
    <property type="evidence" value="ECO:0007669"/>
    <property type="project" value="UniProtKB-KW"/>
</dbReference>
<dbReference type="SUPFAM" id="SSF53474">
    <property type="entry name" value="alpha/beta-Hydrolases"/>
    <property type="match status" value="1"/>
</dbReference>
<dbReference type="GO" id="GO:0016020">
    <property type="term" value="C:membrane"/>
    <property type="evidence" value="ECO:0007669"/>
    <property type="project" value="TreeGrafter"/>
</dbReference>
<evidence type="ECO:0000313" key="2">
    <source>
        <dbReference type="EMBL" id="RSM82807.1"/>
    </source>
</evidence>
<dbReference type="PANTHER" id="PTHR43798:SF33">
    <property type="entry name" value="HYDROLASE, PUTATIVE (AFU_ORTHOLOGUE AFUA_2G14860)-RELATED"/>
    <property type="match status" value="1"/>
</dbReference>